<evidence type="ECO:0000313" key="2">
    <source>
        <dbReference type="EMBL" id="QJB01528.1"/>
    </source>
</evidence>
<proteinExistence type="predicted"/>
<protein>
    <submittedName>
        <fullName evidence="2">Uncharacterized protein</fullName>
    </submittedName>
</protein>
<sequence>MYKMSATKSDSQPGEWVKNSNGEWVWSVYKSIRRLQNSLLTSWLWKYWSHEETGEICILPLWKNPGKQWYKCNYRT</sequence>
<reference evidence="2" key="1">
    <citation type="submission" date="2020-03" db="EMBL/GenBank/DDBJ databases">
        <title>The deep terrestrial virosphere.</title>
        <authorList>
            <person name="Holmfeldt K."/>
            <person name="Nilsson E."/>
            <person name="Simone D."/>
            <person name="Lopez-Fernandez M."/>
            <person name="Wu X."/>
            <person name="de Brujin I."/>
            <person name="Lundin D."/>
            <person name="Andersson A."/>
            <person name="Bertilsson S."/>
            <person name="Dopson M."/>
        </authorList>
    </citation>
    <scope>NUCLEOTIDE SEQUENCE</scope>
    <source>
        <strain evidence="1">MM415A00890</strain>
        <strain evidence="2">MM415B12313</strain>
    </source>
</reference>
<dbReference type="EMBL" id="MT143711">
    <property type="protein sequence ID" value="QJB01528.1"/>
    <property type="molecule type" value="Genomic_DNA"/>
</dbReference>
<dbReference type="AlphaFoldDB" id="A0A6M3M290"/>
<evidence type="ECO:0000313" key="1">
    <source>
        <dbReference type="EMBL" id="QJA79407.1"/>
    </source>
</evidence>
<organism evidence="2">
    <name type="scientific">viral metagenome</name>
    <dbReference type="NCBI Taxonomy" id="1070528"/>
    <lineage>
        <taxon>unclassified sequences</taxon>
        <taxon>metagenomes</taxon>
        <taxon>organismal metagenomes</taxon>
    </lineage>
</organism>
<accession>A0A6M3M290</accession>
<gene>
    <name evidence="1" type="ORF">MM415A00890_0005</name>
    <name evidence="2" type="ORF">MM415B12313_0005</name>
</gene>
<name>A0A6M3M290_9ZZZZ</name>
<dbReference type="EMBL" id="MT142380">
    <property type="protein sequence ID" value="QJA79407.1"/>
    <property type="molecule type" value="Genomic_DNA"/>
</dbReference>